<accession>A0A8H5CUD8</accession>
<dbReference type="EMBL" id="JAACJO010000023">
    <property type="protein sequence ID" value="KAF5347778.1"/>
    <property type="molecule type" value="Genomic_DNA"/>
</dbReference>
<dbReference type="GO" id="GO:0006313">
    <property type="term" value="P:DNA transposition"/>
    <property type="evidence" value="ECO:0007669"/>
    <property type="project" value="InterPro"/>
</dbReference>
<dbReference type="Proteomes" id="UP000559027">
    <property type="component" value="Unassembled WGS sequence"/>
</dbReference>
<reference evidence="2 3" key="1">
    <citation type="journal article" date="2020" name="ISME J.">
        <title>Uncovering the hidden diversity of litter-decomposition mechanisms in mushroom-forming fungi.</title>
        <authorList>
            <person name="Floudas D."/>
            <person name="Bentzer J."/>
            <person name="Ahren D."/>
            <person name="Johansson T."/>
            <person name="Persson P."/>
            <person name="Tunlid A."/>
        </authorList>
    </citation>
    <scope>NUCLEOTIDE SEQUENCE [LARGE SCALE GENOMIC DNA]</scope>
    <source>
        <strain evidence="2 3">CBS 146.42</strain>
    </source>
</reference>
<gene>
    <name evidence="2" type="ORF">D9756_010318</name>
</gene>
<dbReference type="Pfam" id="PF01498">
    <property type="entry name" value="HTH_Tnp_Tc3_2"/>
    <property type="match status" value="1"/>
</dbReference>
<dbReference type="OrthoDB" id="2431447at2759"/>
<dbReference type="SUPFAM" id="SSF46689">
    <property type="entry name" value="Homeodomain-like"/>
    <property type="match status" value="1"/>
</dbReference>
<evidence type="ECO:0000313" key="2">
    <source>
        <dbReference type="EMBL" id="KAF5347778.1"/>
    </source>
</evidence>
<proteinExistence type="predicted"/>
<feature type="domain" description="Transposase Tc1-like" evidence="1">
    <location>
        <begin position="74"/>
        <end position="139"/>
    </location>
</feature>
<evidence type="ECO:0000259" key="1">
    <source>
        <dbReference type="Pfam" id="PF01498"/>
    </source>
</evidence>
<dbReference type="GO" id="GO:0003677">
    <property type="term" value="F:DNA binding"/>
    <property type="evidence" value="ECO:0007669"/>
    <property type="project" value="InterPro"/>
</dbReference>
<dbReference type="AlphaFoldDB" id="A0A8H5CUD8"/>
<dbReference type="GO" id="GO:0015074">
    <property type="term" value="P:DNA integration"/>
    <property type="evidence" value="ECO:0007669"/>
    <property type="project" value="InterPro"/>
</dbReference>
<comment type="caution">
    <text evidence="2">The sequence shown here is derived from an EMBL/GenBank/DDBJ whole genome shotgun (WGS) entry which is preliminary data.</text>
</comment>
<dbReference type="Gene3D" id="3.30.420.10">
    <property type="entry name" value="Ribonuclease H-like superfamily/Ribonuclease H"/>
    <property type="match status" value="1"/>
</dbReference>
<protein>
    <recommendedName>
        <fullName evidence="1">Transposase Tc1-like domain-containing protein</fullName>
    </recommendedName>
</protein>
<evidence type="ECO:0000313" key="3">
    <source>
        <dbReference type="Proteomes" id="UP000559027"/>
    </source>
</evidence>
<dbReference type="InterPro" id="IPR009057">
    <property type="entry name" value="Homeodomain-like_sf"/>
</dbReference>
<name>A0A8H5CUD8_9AGAR</name>
<organism evidence="2 3">
    <name type="scientific">Leucocoprinus leucothites</name>
    <dbReference type="NCBI Taxonomy" id="201217"/>
    <lineage>
        <taxon>Eukaryota</taxon>
        <taxon>Fungi</taxon>
        <taxon>Dikarya</taxon>
        <taxon>Basidiomycota</taxon>
        <taxon>Agaricomycotina</taxon>
        <taxon>Agaricomycetes</taxon>
        <taxon>Agaricomycetidae</taxon>
        <taxon>Agaricales</taxon>
        <taxon>Agaricineae</taxon>
        <taxon>Agaricaceae</taxon>
        <taxon>Leucocoprinus</taxon>
    </lineage>
</organism>
<keyword evidence="3" id="KW-1185">Reference proteome</keyword>
<dbReference type="InterPro" id="IPR002492">
    <property type="entry name" value="Transposase_Tc1-like"/>
</dbReference>
<sequence>MSPSENSRLEYDTPIKNRLVGYYQATQNIAEASREVGVKYHAARKIIHKFEDTGSTDNCSRSGRPRALTDRMERRVIRESLKNRRKPFADIANDLSLEGGGQSVCRALARAGYHRRVARRVPFLTKRHRRQRLAWARQFRRWKKKQFSQIIFSDECYIYLGDKNGRVYVT</sequence>
<dbReference type="InterPro" id="IPR036397">
    <property type="entry name" value="RNaseH_sf"/>
</dbReference>